<gene>
    <name evidence="1" type="ORF">BECKFW1821C_GA0114237_108616</name>
</gene>
<accession>A0A450U090</accession>
<reference evidence="1" key="1">
    <citation type="submission" date="2019-02" db="EMBL/GenBank/DDBJ databases">
        <authorList>
            <person name="Gruber-Vodicka R. H."/>
            <person name="Seah K. B. B."/>
        </authorList>
    </citation>
    <scope>NUCLEOTIDE SEQUENCE</scope>
    <source>
        <strain evidence="1">BECK_BZ131</strain>
    </source>
</reference>
<evidence type="ECO:0000313" key="1">
    <source>
        <dbReference type="EMBL" id="VFJ75736.1"/>
    </source>
</evidence>
<sequence>MIISRQLIRIELLERSGIQGGIRAAGTLNPLERLLRRAATGTPGVILFG</sequence>
<dbReference type="AlphaFoldDB" id="A0A450U090"/>
<organism evidence="1">
    <name type="scientific">Candidatus Kentrum sp. FW</name>
    <dbReference type="NCBI Taxonomy" id="2126338"/>
    <lineage>
        <taxon>Bacteria</taxon>
        <taxon>Pseudomonadati</taxon>
        <taxon>Pseudomonadota</taxon>
        <taxon>Gammaproteobacteria</taxon>
        <taxon>Candidatus Kentrum</taxon>
    </lineage>
</organism>
<protein>
    <submittedName>
        <fullName evidence="1">Uncharacterized protein</fullName>
    </submittedName>
</protein>
<dbReference type="EMBL" id="CAADFE010000086">
    <property type="protein sequence ID" value="VFJ75736.1"/>
    <property type="molecule type" value="Genomic_DNA"/>
</dbReference>
<name>A0A450U090_9GAMM</name>
<proteinExistence type="predicted"/>